<dbReference type="PANTHER" id="PTHR45935:SF15">
    <property type="entry name" value="SCAN BOX DOMAIN-CONTAINING PROTEIN"/>
    <property type="match status" value="1"/>
</dbReference>
<keyword evidence="5" id="KW-1185">Reference proteome</keyword>
<feature type="compositionally biased region" description="Basic and acidic residues" evidence="2">
    <location>
        <begin position="112"/>
        <end position="122"/>
    </location>
</feature>
<evidence type="ECO:0000313" key="4">
    <source>
        <dbReference type="Ensembl" id="ENSCABP00000031531.1"/>
    </source>
</evidence>
<dbReference type="PANTHER" id="PTHR45935">
    <property type="entry name" value="PROTEIN ZBED8-RELATED"/>
    <property type="match status" value="1"/>
</dbReference>
<name>A0A8C0JEW6_CHEAB</name>
<reference evidence="4" key="1">
    <citation type="submission" date="2025-08" db="UniProtKB">
        <authorList>
            <consortium name="Ensembl"/>
        </authorList>
    </citation>
    <scope>IDENTIFICATION</scope>
</reference>
<organism evidence="4 5">
    <name type="scientific">Chelonoidis abingdonii</name>
    <name type="common">Abingdon island giant tortoise</name>
    <name type="synonym">Testudo abingdonii</name>
    <dbReference type="NCBI Taxonomy" id="106734"/>
    <lineage>
        <taxon>Eukaryota</taxon>
        <taxon>Metazoa</taxon>
        <taxon>Chordata</taxon>
        <taxon>Craniata</taxon>
        <taxon>Vertebrata</taxon>
        <taxon>Euteleostomi</taxon>
        <taxon>Archelosauria</taxon>
        <taxon>Testudinata</taxon>
        <taxon>Testudines</taxon>
        <taxon>Cryptodira</taxon>
        <taxon>Durocryptodira</taxon>
        <taxon>Testudinoidea</taxon>
        <taxon>Testudinidae</taxon>
        <taxon>Chelonoidis</taxon>
    </lineage>
</organism>
<dbReference type="InterPro" id="IPR050916">
    <property type="entry name" value="SCAN-C2H2_zinc_finger"/>
</dbReference>
<dbReference type="Proteomes" id="UP000694404">
    <property type="component" value="Unplaced"/>
</dbReference>
<dbReference type="PROSITE" id="PS50804">
    <property type="entry name" value="SCAN_BOX"/>
    <property type="match status" value="1"/>
</dbReference>
<dbReference type="OMA" id="HEAWDYT"/>
<dbReference type="InterPro" id="IPR003309">
    <property type="entry name" value="SCAN_dom"/>
</dbReference>
<accession>A0A8C0JEW6</accession>
<dbReference type="SUPFAM" id="SSF47353">
    <property type="entry name" value="Retrovirus capsid dimerization domain-like"/>
    <property type="match status" value="1"/>
</dbReference>
<proteinExistence type="predicted"/>
<dbReference type="GeneTree" id="ENSGT01030000234861"/>
<evidence type="ECO:0000259" key="3">
    <source>
        <dbReference type="PROSITE" id="PS50804"/>
    </source>
</evidence>
<sequence length="148" mass="17134">MNAKKHHEAWDYTCVKVAILDALDISPETFRQLFWILTYPMHTHPRLVAQDLREACKQWLQPESLQEILEVLVINQYMKRLPPDLRAWVSQKEPSTYKKAVTLVERQRMARELTQPVKEETPQVKLAAPSPRAQAAGPPGGPRWKKAE</sequence>
<feature type="region of interest" description="Disordered" evidence="2">
    <location>
        <begin position="112"/>
        <end position="148"/>
    </location>
</feature>
<dbReference type="Pfam" id="PF02023">
    <property type="entry name" value="SCAN"/>
    <property type="match status" value="1"/>
</dbReference>
<reference evidence="4" key="2">
    <citation type="submission" date="2025-09" db="UniProtKB">
        <authorList>
            <consortium name="Ensembl"/>
        </authorList>
    </citation>
    <scope>IDENTIFICATION</scope>
</reference>
<dbReference type="Ensembl" id="ENSCABT00000034560.1">
    <property type="protein sequence ID" value="ENSCABP00000031531.1"/>
    <property type="gene ID" value="ENSCABG00000023018.1"/>
</dbReference>
<keyword evidence="1" id="KW-0539">Nucleus</keyword>
<evidence type="ECO:0000256" key="2">
    <source>
        <dbReference type="SAM" id="MobiDB-lite"/>
    </source>
</evidence>
<dbReference type="SMART" id="SM00431">
    <property type="entry name" value="SCAN"/>
    <property type="match status" value="1"/>
</dbReference>
<dbReference type="AlphaFoldDB" id="A0A8C0JEW6"/>
<evidence type="ECO:0000313" key="5">
    <source>
        <dbReference type="Proteomes" id="UP000694404"/>
    </source>
</evidence>
<feature type="domain" description="SCAN box" evidence="3">
    <location>
        <begin position="31"/>
        <end position="113"/>
    </location>
</feature>
<dbReference type="Gene3D" id="1.10.4020.10">
    <property type="entry name" value="DNA breaking-rejoining enzymes"/>
    <property type="match status" value="1"/>
</dbReference>
<protein>
    <recommendedName>
        <fullName evidence="3">SCAN box domain-containing protein</fullName>
    </recommendedName>
</protein>
<evidence type="ECO:0000256" key="1">
    <source>
        <dbReference type="ARBA" id="ARBA00023242"/>
    </source>
</evidence>
<feature type="compositionally biased region" description="Low complexity" evidence="2">
    <location>
        <begin position="127"/>
        <end position="137"/>
    </location>
</feature>
<dbReference type="InterPro" id="IPR038269">
    <property type="entry name" value="SCAN_sf"/>
</dbReference>